<accession>R9PBC3</accession>
<dbReference type="Proteomes" id="UP000014071">
    <property type="component" value="Unassembled WGS sequence"/>
</dbReference>
<evidence type="ECO:0000313" key="3">
    <source>
        <dbReference type="Proteomes" id="UP000014071"/>
    </source>
</evidence>
<protein>
    <submittedName>
        <fullName evidence="2">Uncharacterized protein</fullName>
    </submittedName>
</protein>
<reference evidence="3" key="1">
    <citation type="journal article" date="2013" name="Genome Announc.">
        <title>Draft genome sequence of the basidiomycetous yeast-like fungus Pseudozyma hubeiensis SY62, which produces an abundant amount of the biosurfactant mannosylerythritol lipids.</title>
        <authorList>
            <person name="Konishi M."/>
            <person name="Hatada Y."/>
            <person name="Horiuchi J."/>
        </authorList>
    </citation>
    <scope>NUCLEOTIDE SEQUENCE [LARGE SCALE GENOMIC DNA]</scope>
    <source>
        <strain evidence="3">SY62</strain>
    </source>
</reference>
<feature type="region of interest" description="Disordered" evidence="1">
    <location>
        <begin position="1"/>
        <end position="45"/>
    </location>
</feature>
<dbReference type="EMBL" id="DF238821">
    <property type="protein sequence ID" value="GAC98676.1"/>
    <property type="molecule type" value="Genomic_DNA"/>
</dbReference>
<dbReference type="GeneID" id="24111542"/>
<sequence length="93" mass="10050">MQSCSPRHTKAVSEQRAPRTAQNQASGEDGVRRGLDPTRIGGKHIKTAARGWPGEFTFGLSVSDNGNARLTSGHGTWAETATKRIRCSCRLTL</sequence>
<evidence type="ECO:0000256" key="1">
    <source>
        <dbReference type="SAM" id="MobiDB-lite"/>
    </source>
</evidence>
<evidence type="ECO:0000313" key="2">
    <source>
        <dbReference type="EMBL" id="GAC98676.1"/>
    </source>
</evidence>
<dbReference type="RefSeq" id="XP_012192263.1">
    <property type="nucleotide sequence ID" value="XM_012336873.1"/>
</dbReference>
<proteinExistence type="predicted"/>
<keyword evidence="3" id="KW-1185">Reference proteome</keyword>
<organism evidence="2 3">
    <name type="scientific">Pseudozyma hubeiensis (strain SY62)</name>
    <name type="common">Yeast</name>
    <dbReference type="NCBI Taxonomy" id="1305764"/>
    <lineage>
        <taxon>Eukaryota</taxon>
        <taxon>Fungi</taxon>
        <taxon>Dikarya</taxon>
        <taxon>Basidiomycota</taxon>
        <taxon>Ustilaginomycotina</taxon>
        <taxon>Ustilaginomycetes</taxon>
        <taxon>Ustilaginales</taxon>
        <taxon>Ustilaginaceae</taxon>
        <taxon>Pseudozyma</taxon>
    </lineage>
</organism>
<gene>
    <name evidence="2" type="ORF">PHSY_006270</name>
</gene>
<dbReference type="AlphaFoldDB" id="R9PBC3"/>
<dbReference type="HOGENOM" id="CLU_2400647_0_0_1"/>
<name>R9PBC3_PSEHS</name>